<evidence type="ECO:0000313" key="1">
    <source>
        <dbReference type="EMBL" id="KAI4862024.1"/>
    </source>
</evidence>
<gene>
    <name evidence="1" type="ORF">F4820DRAFT_39732</name>
</gene>
<proteinExistence type="predicted"/>
<keyword evidence="2" id="KW-1185">Reference proteome</keyword>
<accession>A0ACB9YRR4</accession>
<organism evidence="1 2">
    <name type="scientific">Hypoxylon rubiginosum</name>
    <dbReference type="NCBI Taxonomy" id="110542"/>
    <lineage>
        <taxon>Eukaryota</taxon>
        <taxon>Fungi</taxon>
        <taxon>Dikarya</taxon>
        <taxon>Ascomycota</taxon>
        <taxon>Pezizomycotina</taxon>
        <taxon>Sordariomycetes</taxon>
        <taxon>Xylariomycetidae</taxon>
        <taxon>Xylariales</taxon>
        <taxon>Hypoxylaceae</taxon>
        <taxon>Hypoxylon</taxon>
    </lineage>
</organism>
<sequence>MAQSSDGWPGIQPGYDYQPPASNEQMNHPPYYAADNVAPFNYGTLPPRNAYSPEGFYAASQFNGATPDGAHLRTHGSSGPQFYNAQQTNAYGGYGQQVSNGDDQETRLDHGINNQMYQEPTQQVHAPFQGNIDTYTQSSQAAMYGNTQTPVSRPQGSPFFPDRSHTATPMYTMHSLTPTNDHQSPFNQHPSNPTPQYHGTQYEGNGHHIPYPAVSAASIGLNGSGGRGSVHPQQGIPSPQVLYQQAPHQQVPHQQAPHQQAQHQQTQFQQMTYQMPGAQRAEQQQVAGRQIPGRQVPGQPIPAQQPSYQQLQYQQTPLEQTLQQTPNRQILNQNLQAATQAANQLLQGTTPVQLPSAPAVDPQVNPIVGPPVNQNWETPAGCDHVQVLNPPTTRIGTAAELDLNNDSVPQYQTRLLPTRSTRLPCEIQGDLNKLRALLKDKTIDSTTKNRIQVQIQQLNNEPVIIAYSPGMKPARQDTKPKVGTKRKASSMDPGSKKPGNSNEGTREESPTDSTARKIKEKKRPTDSLEAIEYDMITIVWRDPKRPEPSQEAVQKSVTAFGNYVTDLWSKSKKSKAEMEEAIAKNDRTKSEVLRAEMESKYGSIRAAIESALKFGDKFTISQLGIHMKLLGGLFVMLRNFFQAGDFNGPLPKAIMRLASLFVTVDTEFLKDKVKFDKVYLKFKNEFDAEAQGYFDQIFDNAKKRSSLKAQEAHGDAKSEDVKKPQLGVSKKSSATSAKDSPNTPKAVLSKKEASVKKPNTEIKRMQPTDYSGLGSARKVNKRPGDEDVDSRAPKKTAVENTTGTPAAKPQPPTASTTSSPASSTNTPVRTRPTGSMLPGRSRVPAKAQPKKATPQVSTSSTIGNILDQITKPKEKPKQIEEPVRAPETPEETARRLRKESRRHLRVAWKPDHLLTEVKVFEHDTAEDKGRDQNMLRDARDNRSEGQMLKQRVQDDVDDDDDGAPEEIKIRAWNLIPISPALIAPKVREKTYVTCGGEVPVQSEQKKVMDEYESRELIAIYTSLSEIPESPRSPLHRISEEVKQPRIHVLPSTSSMWQESLPPNTPRRVEIHRRWTERRQFGSTVALQFALQRCRPAHNNPPATYYPAKHATLASRPRTSQETAAETLALLQSDKVKGYVDPEPYDPNHPKTQRRHDYADPKVQHDVDALEDVFAQFKDKPYPATEPPAHISSNPERVAEWHDGRNRDIIAKVTQPQAQPQPQPQMQPQIDISRILQQVRALTQPAPAPAPAPVAPSPAQSLQAVLATLAITQPSAVPQVTPVPAPAPAQQGDFTQAWAASWAQNLAAQYGGSYGSQPESAQPQPQAFNAQALLSAYGAQPQAAQAYGGLAQPASTYGEYSQYSQSQDAQSQRDYNERNGRKDFHRGGPSKDNKGINRSLIGTKPCTFWAKGQCAKGDKCTFRHDPSDLK</sequence>
<reference evidence="1 2" key="1">
    <citation type="journal article" date="2022" name="New Phytol.">
        <title>Ecological generalism drives hyperdiversity of secondary metabolite gene clusters in xylarialean endophytes.</title>
        <authorList>
            <person name="Franco M.E.E."/>
            <person name="Wisecaver J.H."/>
            <person name="Arnold A.E."/>
            <person name="Ju Y.M."/>
            <person name="Slot J.C."/>
            <person name="Ahrendt S."/>
            <person name="Moore L.P."/>
            <person name="Eastman K.E."/>
            <person name="Scott K."/>
            <person name="Konkel Z."/>
            <person name="Mondo S.J."/>
            <person name="Kuo A."/>
            <person name="Hayes R.D."/>
            <person name="Haridas S."/>
            <person name="Andreopoulos B."/>
            <person name="Riley R."/>
            <person name="LaButti K."/>
            <person name="Pangilinan J."/>
            <person name="Lipzen A."/>
            <person name="Amirebrahimi M."/>
            <person name="Yan J."/>
            <person name="Adam C."/>
            <person name="Keymanesh K."/>
            <person name="Ng V."/>
            <person name="Louie K."/>
            <person name="Northen T."/>
            <person name="Drula E."/>
            <person name="Henrissat B."/>
            <person name="Hsieh H.M."/>
            <person name="Youens-Clark K."/>
            <person name="Lutzoni F."/>
            <person name="Miadlikowska J."/>
            <person name="Eastwood D.C."/>
            <person name="Hamelin R.C."/>
            <person name="Grigoriev I.V."/>
            <person name="U'Ren J.M."/>
        </authorList>
    </citation>
    <scope>NUCLEOTIDE SEQUENCE [LARGE SCALE GENOMIC DNA]</scope>
    <source>
        <strain evidence="1 2">CBS 119005</strain>
    </source>
</reference>
<evidence type="ECO:0000313" key="2">
    <source>
        <dbReference type="Proteomes" id="UP001497700"/>
    </source>
</evidence>
<dbReference type="EMBL" id="MU393536">
    <property type="protein sequence ID" value="KAI4862024.1"/>
    <property type="molecule type" value="Genomic_DNA"/>
</dbReference>
<comment type="caution">
    <text evidence="1">The sequence shown here is derived from an EMBL/GenBank/DDBJ whole genome shotgun (WGS) entry which is preliminary data.</text>
</comment>
<protein>
    <submittedName>
        <fullName evidence="1">Uncharacterized protein</fullName>
    </submittedName>
</protein>
<name>A0ACB9YRR4_9PEZI</name>
<dbReference type="Proteomes" id="UP001497700">
    <property type="component" value="Unassembled WGS sequence"/>
</dbReference>